<feature type="transmembrane region" description="Helical" evidence="1">
    <location>
        <begin position="429"/>
        <end position="451"/>
    </location>
</feature>
<dbReference type="Pfam" id="PF06123">
    <property type="entry name" value="CreD"/>
    <property type="match status" value="1"/>
</dbReference>
<name>A0A6I3KLG0_9HYPH</name>
<reference evidence="2 3" key="1">
    <citation type="submission" date="2019-11" db="EMBL/GenBank/DDBJ databases">
        <title>Identification of a novel strain.</title>
        <authorList>
            <person name="Xu Q."/>
            <person name="Wang G."/>
        </authorList>
    </citation>
    <scope>NUCLEOTIDE SEQUENCE [LARGE SCALE GENOMIC DNA]</scope>
    <source>
        <strain evidence="3">xq</strain>
    </source>
</reference>
<dbReference type="NCBIfam" id="NF008712">
    <property type="entry name" value="PRK11715.1-1"/>
    <property type="match status" value="1"/>
</dbReference>
<evidence type="ECO:0000313" key="3">
    <source>
        <dbReference type="Proteomes" id="UP000440694"/>
    </source>
</evidence>
<keyword evidence="1" id="KW-0472">Membrane</keyword>
<protein>
    <submittedName>
        <fullName evidence="2">Cell envelope integrity protein CreD</fullName>
    </submittedName>
</protein>
<dbReference type="PIRSF" id="PIRSF004548">
    <property type="entry name" value="CreD"/>
    <property type="match status" value="1"/>
</dbReference>
<feature type="transmembrane region" description="Helical" evidence="1">
    <location>
        <begin position="405"/>
        <end position="423"/>
    </location>
</feature>
<dbReference type="Proteomes" id="UP000440694">
    <property type="component" value="Unassembled WGS sequence"/>
</dbReference>
<gene>
    <name evidence="2" type="primary">creD</name>
    <name evidence="2" type="ORF">GIW81_13095</name>
</gene>
<proteinExistence type="predicted"/>
<feature type="transmembrane region" description="Helical" evidence="1">
    <location>
        <begin position="322"/>
        <end position="340"/>
    </location>
</feature>
<evidence type="ECO:0000256" key="1">
    <source>
        <dbReference type="SAM" id="Phobius"/>
    </source>
</evidence>
<feature type="transmembrane region" description="Helical" evidence="1">
    <location>
        <begin position="19"/>
        <end position="40"/>
    </location>
</feature>
<dbReference type="PANTHER" id="PTHR30092:SF0">
    <property type="entry name" value="INNER MEMBRANE PROTEIN CRED"/>
    <property type="match status" value="1"/>
</dbReference>
<keyword evidence="1" id="KW-0812">Transmembrane</keyword>
<comment type="caution">
    <text evidence="2">The sequence shown here is derived from an EMBL/GenBank/DDBJ whole genome shotgun (WGS) entry which is preliminary data.</text>
</comment>
<keyword evidence="1" id="KW-1133">Transmembrane helix</keyword>
<evidence type="ECO:0000313" key="2">
    <source>
        <dbReference type="EMBL" id="MTD95269.1"/>
    </source>
</evidence>
<dbReference type="GO" id="GO:0005886">
    <property type="term" value="C:plasma membrane"/>
    <property type="evidence" value="ECO:0007669"/>
    <property type="project" value="TreeGrafter"/>
</dbReference>
<feature type="transmembrane region" description="Helical" evidence="1">
    <location>
        <begin position="352"/>
        <end position="371"/>
    </location>
</feature>
<accession>A0A6I3KLG0</accession>
<sequence>MESLTAAIARLLNSPGFKFLLICGLILILTIPLLLVWGLISEREQRAEGVRQTVAQEWGASQYIDGPLLIVPYTVKRVTGEGDKRVEEVVERRAVFLPKSLKVSGKATTKVLHRSIYDVAVYTGLLDFSGSFAAPDIAEVVADAQSVRWRDAVLAVAISDVSGLKEAASVTIDGGQALAFEPSIGVPAMRGGGIHVRLAPAATLFATQGVTDAAPTGINGFDFKFALALNGSSELTFAPVAQETTVALSSDWSDPSFTGAFLPNDRTVEPTSFSAKWQIPHLARSVPQSWSLADQDLERMSPYAFGVRFIVPVDFYQIVSRAAKYAMMFLATAFMAVFVLETRSARQVHPVQYLFVGLSMIFFYVLLLSFAEQIGCLSAYLIAAVATGGLLSLYVARVQQSLNKGLIMAGVLFLLYGLLYLILQLEDYALLAGAIAGFVMLAVVMFATLNVDWSGQKRPAS</sequence>
<keyword evidence="3" id="KW-1185">Reference proteome</keyword>
<feature type="transmembrane region" description="Helical" evidence="1">
    <location>
        <begin position="377"/>
        <end position="396"/>
    </location>
</feature>
<dbReference type="EMBL" id="WMBQ01000002">
    <property type="protein sequence ID" value="MTD95269.1"/>
    <property type="molecule type" value="Genomic_DNA"/>
</dbReference>
<dbReference type="AlphaFoldDB" id="A0A6I3KLG0"/>
<organism evidence="2 3">
    <name type="scientific">Hyphomicrobium album</name>
    <dbReference type="NCBI Taxonomy" id="2665159"/>
    <lineage>
        <taxon>Bacteria</taxon>
        <taxon>Pseudomonadati</taxon>
        <taxon>Pseudomonadota</taxon>
        <taxon>Alphaproteobacteria</taxon>
        <taxon>Hyphomicrobiales</taxon>
        <taxon>Hyphomicrobiaceae</taxon>
        <taxon>Hyphomicrobium</taxon>
    </lineage>
</organism>
<dbReference type="InterPro" id="IPR010364">
    <property type="entry name" value="Uncharacterised_IM_CreD"/>
</dbReference>
<dbReference type="RefSeq" id="WP_154739832.1">
    <property type="nucleotide sequence ID" value="NZ_WMBQ01000002.1"/>
</dbReference>
<dbReference type="PANTHER" id="PTHR30092">
    <property type="entry name" value="INNER MEMBRANE PROTEIN CRED"/>
    <property type="match status" value="1"/>
</dbReference>